<reference evidence="2 3" key="1">
    <citation type="submission" date="2023-02" db="EMBL/GenBank/DDBJ databases">
        <title>LHISI_Scaffold_Assembly.</title>
        <authorList>
            <person name="Stuart O.P."/>
            <person name="Cleave R."/>
            <person name="Magrath M.J.L."/>
            <person name="Mikheyev A.S."/>
        </authorList>
    </citation>
    <scope>NUCLEOTIDE SEQUENCE [LARGE SCALE GENOMIC DNA]</scope>
    <source>
        <strain evidence="2">Daus_M_001</strain>
        <tissue evidence="2">Leg muscle</tissue>
    </source>
</reference>
<comment type="caution">
    <text evidence="2">The sequence shown here is derived from an EMBL/GenBank/DDBJ whole genome shotgun (WGS) entry which is preliminary data.</text>
</comment>
<keyword evidence="3" id="KW-1185">Reference proteome</keyword>
<feature type="compositionally biased region" description="Acidic residues" evidence="1">
    <location>
        <begin position="28"/>
        <end position="46"/>
    </location>
</feature>
<sequence>MQEKRKINFSDGKGKRTKINLSLPYSSESEDDSPVMYDASDDSLPEEWNENECVGCGEDYNETKKCDEWFQAELGAVDQWRTARRAGCDARQADKTAGDKGRQSPLVSAALRSPGDLHAPIAPLFQGRPNARAVPASLLQPWGVNPYLAFRLHFTCRAEDVCSRVRWCSGLTTRLPPRRTRFDSLRCRSRIFAWGSRDGQCRWSAGFSGISIYEEQGFVGDSKGRGCWQGSCVVYTEGIPFVPQTMRNKSRRFTEADHPAQAAFCTLLRRQCTEKSLMSWQHILRGVFFSSSPCPSSDRARLCHESLTVAWLKEVAACRGRATVAGAEGSCRRFRQQKPKCGEKNLPRHCNGSHIQNGTPIVETPKISGTVADHEVLFLISEITYGGK</sequence>
<organism evidence="2 3">
    <name type="scientific">Dryococelus australis</name>
    <dbReference type="NCBI Taxonomy" id="614101"/>
    <lineage>
        <taxon>Eukaryota</taxon>
        <taxon>Metazoa</taxon>
        <taxon>Ecdysozoa</taxon>
        <taxon>Arthropoda</taxon>
        <taxon>Hexapoda</taxon>
        <taxon>Insecta</taxon>
        <taxon>Pterygota</taxon>
        <taxon>Neoptera</taxon>
        <taxon>Polyneoptera</taxon>
        <taxon>Phasmatodea</taxon>
        <taxon>Verophasmatodea</taxon>
        <taxon>Anareolatae</taxon>
        <taxon>Phasmatidae</taxon>
        <taxon>Eurycanthinae</taxon>
        <taxon>Dryococelus</taxon>
    </lineage>
</organism>
<evidence type="ECO:0000313" key="3">
    <source>
        <dbReference type="Proteomes" id="UP001159363"/>
    </source>
</evidence>
<evidence type="ECO:0000313" key="2">
    <source>
        <dbReference type="EMBL" id="KAJ8881076.1"/>
    </source>
</evidence>
<evidence type="ECO:0000256" key="1">
    <source>
        <dbReference type="SAM" id="MobiDB-lite"/>
    </source>
</evidence>
<accession>A0ABQ9HA34</accession>
<proteinExistence type="predicted"/>
<gene>
    <name evidence="2" type="ORF">PR048_017549</name>
</gene>
<protein>
    <submittedName>
        <fullName evidence="2">Uncharacterized protein</fullName>
    </submittedName>
</protein>
<dbReference type="EMBL" id="JARBHB010000006">
    <property type="protein sequence ID" value="KAJ8881076.1"/>
    <property type="molecule type" value="Genomic_DNA"/>
</dbReference>
<dbReference type="Proteomes" id="UP001159363">
    <property type="component" value="Chromosome 5"/>
</dbReference>
<feature type="compositionally biased region" description="Basic and acidic residues" evidence="1">
    <location>
        <begin position="1"/>
        <end position="14"/>
    </location>
</feature>
<name>A0ABQ9HA34_9NEOP</name>
<feature type="region of interest" description="Disordered" evidence="1">
    <location>
        <begin position="1"/>
        <end position="46"/>
    </location>
</feature>